<evidence type="ECO:0000313" key="1">
    <source>
        <dbReference type="EMBL" id="MBB6217583.1"/>
    </source>
</evidence>
<dbReference type="Proteomes" id="UP000579281">
    <property type="component" value="Unassembled WGS sequence"/>
</dbReference>
<name>A0A841KW34_9FIRM</name>
<proteinExistence type="predicted"/>
<dbReference type="EMBL" id="JACHEN010000025">
    <property type="protein sequence ID" value="MBB6217583.1"/>
    <property type="molecule type" value="Genomic_DNA"/>
</dbReference>
<gene>
    <name evidence="1" type="ORF">HNQ80_003706</name>
</gene>
<keyword evidence="2" id="KW-1185">Reference proteome</keyword>
<dbReference type="RefSeq" id="WP_184312080.1">
    <property type="nucleotide sequence ID" value="NZ_JACHEN010000025.1"/>
</dbReference>
<accession>A0A841KW34</accession>
<sequence>MASKEQLHAVASLCSEYRPIGGSGLTSSTQCPISCENCGHFTKEHKCDIDLVDEILVNMDQT</sequence>
<comment type="caution">
    <text evidence="1">The sequence shown here is derived from an EMBL/GenBank/DDBJ whole genome shotgun (WGS) entry which is preliminary data.</text>
</comment>
<reference evidence="1 2" key="1">
    <citation type="submission" date="2020-08" db="EMBL/GenBank/DDBJ databases">
        <title>Genomic Encyclopedia of Type Strains, Phase IV (KMG-IV): sequencing the most valuable type-strain genomes for metagenomic binning, comparative biology and taxonomic classification.</title>
        <authorList>
            <person name="Goeker M."/>
        </authorList>
    </citation>
    <scope>NUCLEOTIDE SEQUENCE [LARGE SCALE GENOMIC DNA]</scope>
    <source>
        <strain evidence="1 2">DSM 103526</strain>
    </source>
</reference>
<organism evidence="1 2">
    <name type="scientific">Anaerosolibacter carboniphilus</name>
    <dbReference type="NCBI Taxonomy" id="1417629"/>
    <lineage>
        <taxon>Bacteria</taxon>
        <taxon>Bacillati</taxon>
        <taxon>Bacillota</taxon>
        <taxon>Clostridia</taxon>
        <taxon>Peptostreptococcales</taxon>
        <taxon>Thermotaleaceae</taxon>
        <taxon>Anaerosolibacter</taxon>
    </lineage>
</organism>
<protein>
    <submittedName>
        <fullName evidence="1">Uncharacterized protein</fullName>
    </submittedName>
</protein>
<dbReference type="AlphaFoldDB" id="A0A841KW34"/>
<evidence type="ECO:0000313" key="2">
    <source>
        <dbReference type="Proteomes" id="UP000579281"/>
    </source>
</evidence>